<dbReference type="AlphaFoldDB" id="A0A1G2CX21"/>
<gene>
    <name evidence="1" type="ORF">A2845_03930</name>
</gene>
<organism evidence="1 2">
    <name type="scientific">Candidatus Lloydbacteria bacterium RIFCSPHIGHO2_01_FULL_49_22</name>
    <dbReference type="NCBI Taxonomy" id="1798658"/>
    <lineage>
        <taxon>Bacteria</taxon>
        <taxon>Candidatus Lloydiibacteriota</taxon>
    </lineage>
</organism>
<comment type="caution">
    <text evidence="1">The sequence shown here is derived from an EMBL/GenBank/DDBJ whole genome shotgun (WGS) entry which is preliminary data.</text>
</comment>
<evidence type="ECO:0000313" key="1">
    <source>
        <dbReference type="EMBL" id="OGZ05923.1"/>
    </source>
</evidence>
<protein>
    <submittedName>
        <fullName evidence="1">Uncharacterized protein</fullName>
    </submittedName>
</protein>
<name>A0A1G2CX21_9BACT</name>
<dbReference type="EMBL" id="MHLI01000006">
    <property type="protein sequence ID" value="OGZ05923.1"/>
    <property type="molecule type" value="Genomic_DNA"/>
</dbReference>
<accession>A0A1G2CX21</accession>
<sequence length="151" mass="17020">MTQLTKGMYGREFGQESTLFGLHFGQMCVRGKMTHNSGWYNKAGEKLGWGDLSVENMVCIAAELEADELFIVLSEGKSYWDHQTNGLPESAPGIAYVAKHAMYVIARGQKIKVNSYGENGPKIQQIEGHDFSILTPREVSRLIRRVRKILR</sequence>
<reference evidence="1 2" key="1">
    <citation type="journal article" date="2016" name="Nat. Commun.">
        <title>Thousands of microbial genomes shed light on interconnected biogeochemical processes in an aquifer system.</title>
        <authorList>
            <person name="Anantharaman K."/>
            <person name="Brown C.T."/>
            <person name="Hug L.A."/>
            <person name="Sharon I."/>
            <person name="Castelle C.J."/>
            <person name="Probst A.J."/>
            <person name="Thomas B.C."/>
            <person name="Singh A."/>
            <person name="Wilkins M.J."/>
            <person name="Karaoz U."/>
            <person name="Brodie E.L."/>
            <person name="Williams K.H."/>
            <person name="Hubbard S.S."/>
            <person name="Banfield J.F."/>
        </authorList>
    </citation>
    <scope>NUCLEOTIDE SEQUENCE [LARGE SCALE GENOMIC DNA]</scope>
</reference>
<evidence type="ECO:0000313" key="2">
    <source>
        <dbReference type="Proteomes" id="UP000177122"/>
    </source>
</evidence>
<dbReference type="Proteomes" id="UP000177122">
    <property type="component" value="Unassembled WGS sequence"/>
</dbReference>
<proteinExistence type="predicted"/>